<dbReference type="AlphaFoldDB" id="A0A0A9G036"/>
<reference evidence="1" key="1">
    <citation type="submission" date="2014-09" db="EMBL/GenBank/DDBJ databases">
        <authorList>
            <person name="Magalhaes I.L.F."/>
            <person name="Oliveira U."/>
            <person name="Santos F.R."/>
            <person name="Vidigal T.H.D.A."/>
            <person name="Brescovit A.D."/>
            <person name="Santos A.J."/>
        </authorList>
    </citation>
    <scope>NUCLEOTIDE SEQUENCE</scope>
    <source>
        <tissue evidence="1">Shoot tissue taken approximately 20 cm above the soil surface</tissue>
    </source>
</reference>
<reference evidence="1" key="2">
    <citation type="journal article" date="2015" name="Data Brief">
        <title>Shoot transcriptome of the giant reed, Arundo donax.</title>
        <authorList>
            <person name="Barrero R.A."/>
            <person name="Guerrero F.D."/>
            <person name="Moolhuijzen P."/>
            <person name="Goolsby J.A."/>
            <person name="Tidwell J."/>
            <person name="Bellgard S.E."/>
            <person name="Bellgard M.I."/>
        </authorList>
    </citation>
    <scope>NUCLEOTIDE SEQUENCE</scope>
    <source>
        <tissue evidence="1">Shoot tissue taken approximately 20 cm above the soil surface</tissue>
    </source>
</reference>
<accession>A0A0A9G036</accession>
<dbReference type="EMBL" id="GBRH01183923">
    <property type="protein sequence ID" value="JAE13973.1"/>
    <property type="molecule type" value="Transcribed_RNA"/>
</dbReference>
<name>A0A0A9G036_ARUDO</name>
<organism evidence="1">
    <name type="scientific">Arundo donax</name>
    <name type="common">Giant reed</name>
    <name type="synonym">Donax arundinaceus</name>
    <dbReference type="NCBI Taxonomy" id="35708"/>
    <lineage>
        <taxon>Eukaryota</taxon>
        <taxon>Viridiplantae</taxon>
        <taxon>Streptophyta</taxon>
        <taxon>Embryophyta</taxon>
        <taxon>Tracheophyta</taxon>
        <taxon>Spermatophyta</taxon>
        <taxon>Magnoliopsida</taxon>
        <taxon>Liliopsida</taxon>
        <taxon>Poales</taxon>
        <taxon>Poaceae</taxon>
        <taxon>PACMAD clade</taxon>
        <taxon>Arundinoideae</taxon>
        <taxon>Arundineae</taxon>
        <taxon>Arundo</taxon>
    </lineage>
</organism>
<protein>
    <submittedName>
        <fullName evidence="1">Uncharacterized protein</fullName>
    </submittedName>
</protein>
<sequence>MALGKKSFALISWLPHLGSYLPIEMAPPTQMRIRRDWILRWTCWGEEILKRKMVKELGEGWTSIWRTKRCKEFRRMSSLQRSSRCSLIWRSPALVTKNRHLNDGRRSHHRCSSRSPQSLRLSMRSLLCLLLHHLCQYLLEAGWGVSHRLVTLVQSRDYQQLVFIILWTSSQALQADYSMLH</sequence>
<proteinExistence type="predicted"/>
<evidence type="ECO:0000313" key="1">
    <source>
        <dbReference type="EMBL" id="JAE13973.1"/>
    </source>
</evidence>